<reference evidence="3" key="2">
    <citation type="submission" date="2012-03" db="EMBL/GenBank/DDBJ databases">
        <title>The complete genome sequence of the pioneer microbe on fresh volcanic deposit, Leptospirillum ferrooxidans strain C2-3.</title>
        <authorList>
            <person name="Fujimura R."/>
            <person name="Sato Y."/>
            <person name="Nishizawa T."/>
            <person name="Nanba K."/>
            <person name="Oshima K."/>
            <person name="Hattori M."/>
            <person name="Kamijo T."/>
            <person name="Ohta H."/>
        </authorList>
    </citation>
    <scope>NUCLEOTIDE SEQUENCE [LARGE SCALE GENOMIC DNA]</scope>
    <source>
        <strain evidence="3">C2-3</strain>
    </source>
</reference>
<sequence>MDYALRSKGWLAGYMTKPDTWCFAAEEASELVAFTILSKTGPLEAEFRIALRADQIGQGFGRAIATQTLAKGFSEIGLFRIHFIVRKINPGAIRLYERLGFVGRGECSKNIDGKETLFLVMDISNVSYQKQRLPE</sequence>
<evidence type="ECO:0000313" key="2">
    <source>
        <dbReference type="EMBL" id="BAM07278.1"/>
    </source>
</evidence>
<dbReference type="Pfam" id="PF00583">
    <property type="entry name" value="Acetyltransf_1"/>
    <property type="match status" value="1"/>
</dbReference>
<dbReference type="HOGENOM" id="CLU_1883190_0_0_0"/>
<organism evidence="2 3">
    <name type="scientific">Leptospirillum ferrooxidans (strain C2-3)</name>
    <dbReference type="NCBI Taxonomy" id="1162668"/>
    <lineage>
        <taxon>Bacteria</taxon>
        <taxon>Pseudomonadati</taxon>
        <taxon>Nitrospirota</taxon>
        <taxon>Nitrospiria</taxon>
        <taxon>Nitrospirales</taxon>
        <taxon>Nitrospiraceae</taxon>
        <taxon>Leptospirillum</taxon>
    </lineage>
</organism>
<keyword evidence="2" id="KW-0378">Hydrolase</keyword>
<dbReference type="GO" id="GO:0016747">
    <property type="term" value="F:acyltransferase activity, transferring groups other than amino-acyl groups"/>
    <property type="evidence" value="ECO:0007669"/>
    <property type="project" value="InterPro"/>
</dbReference>
<proteinExistence type="predicted"/>
<dbReference type="EMBL" id="AP012342">
    <property type="protein sequence ID" value="BAM07278.1"/>
    <property type="molecule type" value="Genomic_DNA"/>
</dbReference>
<dbReference type="AlphaFoldDB" id="I0IPS9"/>
<accession>I0IPS9</accession>
<dbReference type="GO" id="GO:0016787">
    <property type="term" value="F:hydrolase activity"/>
    <property type="evidence" value="ECO:0007669"/>
    <property type="project" value="UniProtKB-KW"/>
</dbReference>
<dbReference type="PROSITE" id="PS51186">
    <property type="entry name" value="GNAT"/>
    <property type="match status" value="1"/>
</dbReference>
<dbReference type="InterPro" id="IPR000182">
    <property type="entry name" value="GNAT_dom"/>
</dbReference>
<protein>
    <submittedName>
        <fullName evidence="2">Putative isochorismatase hydrolase</fullName>
    </submittedName>
</protein>
<dbReference type="KEGG" id="lfc:LFE_1596"/>
<dbReference type="Gene3D" id="3.40.630.30">
    <property type="match status" value="1"/>
</dbReference>
<dbReference type="PATRIC" id="fig|1162668.3.peg.1900"/>
<evidence type="ECO:0000313" key="3">
    <source>
        <dbReference type="Proteomes" id="UP000007382"/>
    </source>
</evidence>
<dbReference type="STRING" id="1162668.LFE_1596"/>
<feature type="domain" description="N-acetyltransferase" evidence="1">
    <location>
        <begin position="1"/>
        <end position="124"/>
    </location>
</feature>
<name>I0IPS9_LEPFC</name>
<dbReference type="SUPFAM" id="SSF55729">
    <property type="entry name" value="Acyl-CoA N-acyltransferases (Nat)"/>
    <property type="match status" value="1"/>
</dbReference>
<gene>
    <name evidence="2" type="ordered locus">LFE_1596</name>
</gene>
<dbReference type="eggNOG" id="COG0456">
    <property type="taxonomic scope" value="Bacteria"/>
</dbReference>
<reference evidence="2 3" key="1">
    <citation type="journal article" date="2012" name="J. Bacteriol.">
        <title>Complete Genome Sequence of Leptospirillum ferrooxidans Strain C2-3, Isolated from a Fresh Volcanic Ash Deposit on the Island of Miyake, Japan.</title>
        <authorList>
            <person name="Fujimura R."/>
            <person name="Sato Y."/>
            <person name="Nishizawa T."/>
            <person name="Oshima K."/>
            <person name="Kim S.-W."/>
            <person name="Hattori M."/>
            <person name="Kamijo T."/>
            <person name="Ohta H."/>
        </authorList>
    </citation>
    <scope>NUCLEOTIDE SEQUENCE [LARGE SCALE GENOMIC DNA]</scope>
    <source>
        <strain evidence="2 3">C2-3</strain>
    </source>
</reference>
<evidence type="ECO:0000259" key="1">
    <source>
        <dbReference type="PROSITE" id="PS51186"/>
    </source>
</evidence>
<dbReference type="InterPro" id="IPR016181">
    <property type="entry name" value="Acyl_CoA_acyltransferase"/>
</dbReference>
<keyword evidence="3" id="KW-1185">Reference proteome</keyword>
<dbReference type="Proteomes" id="UP000007382">
    <property type="component" value="Chromosome"/>
</dbReference>